<dbReference type="SUPFAM" id="SSF57667">
    <property type="entry name" value="beta-beta-alpha zinc fingers"/>
    <property type="match status" value="1"/>
</dbReference>
<dbReference type="PROSITE" id="PS50157">
    <property type="entry name" value="ZINC_FINGER_C2H2_2"/>
    <property type="match status" value="1"/>
</dbReference>
<keyword evidence="1" id="KW-0863">Zinc-finger</keyword>
<comment type="caution">
    <text evidence="5">The sequence shown here is derived from an EMBL/GenBank/DDBJ whole genome shotgun (WGS) entry which is preliminary data.</text>
</comment>
<dbReference type="InterPro" id="IPR036236">
    <property type="entry name" value="Znf_C2H2_sf"/>
</dbReference>
<feature type="compositionally biased region" description="Gly residues" evidence="3">
    <location>
        <begin position="401"/>
        <end position="417"/>
    </location>
</feature>
<dbReference type="AlphaFoldDB" id="A0A8H6WXV1"/>
<feature type="compositionally biased region" description="Basic and acidic residues" evidence="3">
    <location>
        <begin position="114"/>
        <end position="125"/>
    </location>
</feature>
<feature type="compositionally biased region" description="Basic and acidic residues" evidence="3">
    <location>
        <begin position="42"/>
        <end position="54"/>
    </location>
</feature>
<feature type="region of interest" description="Disordered" evidence="3">
    <location>
        <begin position="110"/>
        <end position="223"/>
    </location>
</feature>
<feature type="coiled-coil region" evidence="2">
    <location>
        <begin position="589"/>
        <end position="616"/>
    </location>
</feature>
<feature type="compositionally biased region" description="Basic and acidic residues" evidence="3">
    <location>
        <begin position="193"/>
        <end position="207"/>
    </location>
</feature>
<dbReference type="InterPro" id="IPR013087">
    <property type="entry name" value="Znf_C2H2_type"/>
</dbReference>
<reference evidence="5" key="1">
    <citation type="submission" date="2020-05" db="EMBL/GenBank/DDBJ databases">
        <title>Mycena genomes resolve the evolution of fungal bioluminescence.</title>
        <authorList>
            <person name="Tsai I.J."/>
        </authorList>
    </citation>
    <scope>NUCLEOTIDE SEQUENCE</scope>
    <source>
        <strain evidence="5">160909Yilan</strain>
    </source>
</reference>
<evidence type="ECO:0000259" key="4">
    <source>
        <dbReference type="PROSITE" id="PS50157"/>
    </source>
</evidence>
<sequence>MGVPPNPGATATSTVSTSALGGSAGGFSTSGGEDVPVPRVRRVQDGVQPERAKHTGERPFTCYCSKQFSRLDNLRQHAQTVHADKAAMNEGLMRELTNLHANMTGNAAGTYGGDHAHDDDGTRCDEGEEGERGWVAGEEPKDKEPAEAKAPRKRPSTKRARASVVKREPVEEGLSRQRPGTSTGYEGAVSVGGRDEGEMDADPRQKQEPPSPPGGDSGGRAFRSHAYTANGDFFSCRHQQWTKRWEGPVLSERRTTIRPPFSTGAHPFPTNTLVRNPRSSPPLWKLFLQRSSFPSFPLPSSSGSRPSTSNGAPRLPPLSAVVSSSAFRLSSGHGLPGPGASGGILLPNSLTLRRPSTGDWDWSDSWADRPGTAPGKLATAAAIVDDSPFSFHPPEQPTSVGYGGGYSGYSGSSGGGNPRKRTLGGPDGPYGAHTDHDEYEYGGSESRPQSRRLSVMELCNERDERPTSSSLGLSALRRTGSAERDQREREQQRPTTTNGLISRASALVLHDGGHYHQQWEHEPRQHAVNGLGGWRGGAGGVRGADAAAPGGAAQALDQQQQADAMAAAAYHQHHQEQAEQAQFYHHQQQQQELEERRIEEERYHQLQQQLHQQQQVHAQGYLAPYAHPHPHPAMAPGMDGMGLGLEMGMMEGYPQAHPAASMDAYHAHHHIEAQGDPQELAYPPDSISAAVVGYHTHGHHPHLHHPPPQLETHALEAAAAAASPVSPYGYPPTPQLAYSYEAGTMGGFGMLGRPEDAAVKYEQSGLDADLGLLDMNMNMSMNMGIGLGVGGTVG</sequence>
<feature type="compositionally biased region" description="Basic and acidic residues" evidence="3">
    <location>
        <begin position="480"/>
        <end position="492"/>
    </location>
</feature>
<protein>
    <recommendedName>
        <fullName evidence="4">C2H2-type domain-containing protein</fullName>
    </recommendedName>
</protein>
<evidence type="ECO:0000313" key="5">
    <source>
        <dbReference type="EMBL" id="KAF7330693.1"/>
    </source>
</evidence>
<dbReference type="OrthoDB" id="10018191at2759"/>
<feature type="compositionally biased region" description="Low complexity" evidence="3">
    <location>
        <begin position="8"/>
        <end position="21"/>
    </location>
</feature>
<evidence type="ECO:0000256" key="3">
    <source>
        <dbReference type="SAM" id="MobiDB-lite"/>
    </source>
</evidence>
<evidence type="ECO:0000256" key="1">
    <source>
        <dbReference type="PROSITE-ProRule" id="PRU00042"/>
    </source>
</evidence>
<keyword evidence="1" id="KW-0479">Metal-binding</keyword>
<feature type="region of interest" description="Disordered" evidence="3">
    <location>
        <begin position="297"/>
        <end position="317"/>
    </location>
</feature>
<feature type="domain" description="C2H2-type" evidence="4">
    <location>
        <begin position="60"/>
        <end position="87"/>
    </location>
</feature>
<feature type="region of interest" description="Disordered" evidence="3">
    <location>
        <begin position="257"/>
        <end position="276"/>
    </location>
</feature>
<feature type="region of interest" description="Disordered" evidence="3">
    <location>
        <begin position="1"/>
        <end position="54"/>
    </location>
</feature>
<keyword evidence="2" id="KW-0175">Coiled coil</keyword>
<feature type="compositionally biased region" description="Basic and acidic residues" evidence="3">
    <location>
        <begin position="138"/>
        <end position="150"/>
    </location>
</feature>
<proteinExistence type="predicted"/>
<feature type="compositionally biased region" description="Basic residues" evidence="3">
    <location>
        <begin position="151"/>
        <end position="161"/>
    </location>
</feature>
<dbReference type="EMBL" id="JACAZH010000065">
    <property type="protein sequence ID" value="KAF7330693.1"/>
    <property type="molecule type" value="Genomic_DNA"/>
</dbReference>
<keyword evidence="1" id="KW-0862">Zinc</keyword>
<dbReference type="GO" id="GO:0008270">
    <property type="term" value="F:zinc ion binding"/>
    <property type="evidence" value="ECO:0007669"/>
    <property type="project" value="UniProtKB-KW"/>
</dbReference>
<evidence type="ECO:0000256" key="2">
    <source>
        <dbReference type="SAM" id="Coils"/>
    </source>
</evidence>
<keyword evidence="6" id="KW-1185">Reference proteome</keyword>
<feature type="compositionally biased region" description="Basic and acidic residues" evidence="3">
    <location>
        <begin position="165"/>
        <end position="175"/>
    </location>
</feature>
<dbReference type="Gene3D" id="3.30.160.60">
    <property type="entry name" value="Classic Zinc Finger"/>
    <property type="match status" value="1"/>
</dbReference>
<evidence type="ECO:0000313" key="6">
    <source>
        <dbReference type="Proteomes" id="UP000623467"/>
    </source>
</evidence>
<dbReference type="Proteomes" id="UP000623467">
    <property type="component" value="Unassembled WGS sequence"/>
</dbReference>
<feature type="region of interest" description="Disordered" evidence="3">
    <location>
        <begin position="387"/>
        <end position="498"/>
    </location>
</feature>
<accession>A0A8H6WXV1</accession>
<name>A0A8H6WXV1_9AGAR</name>
<feature type="compositionally biased region" description="Low complexity" evidence="3">
    <location>
        <begin position="297"/>
        <end position="309"/>
    </location>
</feature>
<gene>
    <name evidence="5" type="ORF">MSAN_02449900</name>
</gene>
<organism evidence="5 6">
    <name type="scientific">Mycena sanguinolenta</name>
    <dbReference type="NCBI Taxonomy" id="230812"/>
    <lineage>
        <taxon>Eukaryota</taxon>
        <taxon>Fungi</taxon>
        <taxon>Dikarya</taxon>
        <taxon>Basidiomycota</taxon>
        <taxon>Agaricomycotina</taxon>
        <taxon>Agaricomycetes</taxon>
        <taxon>Agaricomycetidae</taxon>
        <taxon>Agaricales</taxon>
        <taxon>Marasmiineae</taxon>
        <taxon>Mycenaceae</taxon>
        <taxon>Mycena</taxon>
    </lineage>
</organism>